<dbReference type="AlphaFoldDB" id="A0A6I6L241"/>
<evidence type="ECO:0000313" key="2">
    <source>
        <dbReference type="EMBL" id="QGY79259.1"/>
    </source>
</evidence>
<dbReference type="Gene3D" id="3.40.50.720">
    <property type="entry name" value="NAD(P)-binding Rossmann-like Domain"/>
    <property type="match status" value="1"/>
</dbReference>
<evidence type="ECO:0000256" key="1">
    <source>
        <dbReference type="ARBA" id="ARBA00006484"/>
    </source>
</evidence>
<comment type="similarity">
    <text evidence="1">Belongs to the short-chain dehydrogenases/reductases (SDR) family.</text>
</comment>
<dbReference type="InterPro" id="IPR036291">
    <property type="entry name" value="NAD(P)-bd_dom_sf"/>
</dbReference>
<dbReference type="PANTHER" id="PTHR42879">
    <property type="entry name" value="3-OXOACYL-(ACYL-CARRIER-PROTEIN) REDUCTASE"/>
    <property type="match status" value="1"/>
</dbReference>
<dbReference type="Pfam" id="PF13561">
    <property type="entry name" value="adh_short_C2"/>
    <property type="match status" value="1"/>
</dbReference>
<sequence length="260" mass="26702">MDLLLSGRGAVVTGASQGLGAAIAKALAKEGAVVCLIARNETALRDVAKDIQDAGGTAHICPADLADPDEISRVSSACLSLLPTLDALVNCAGATKRGDFFELTDQDWADGYGLKFHATVRLSRALWSGLKASGGSIVNIAGLGGRMPEGDFTIGGSVNAALLNFTKALSQVGIRDGVRVNAINPGFIETGRLRRSLEATSERDGVTPSDAAAHLLAKLGVGRFGKAEEVAALALFMLSPAASYLNGTAIELDGGARRSI</sequence>
<dbReference type="InterPro" id="IPR050259">
    <property type="entry name" value="SDR"/>
</dbReference>
<organism evidence="2 3">
    <name type="scientific">Sphingorhabdus lacus</name>
    <dbReference type="NCBI Taxonomy" id="392610"/>
    <lineage>
        <taxon>Bacteria</taxon>
        <taxon>Pseudomonadati</taxon>
        <taxon>Pseudomonadota</taxon>
        <taxon>Alphaproteobacteria</taxon>
        <taxon>Sphingomonadales</taxon>
        <taxon>Sphingomonadaceae</taxon>
        <taxon>Sphingorhabdus</taxon>
    </lineage>
</organism>
<dbReference type="KEGG" id="slaa:EUU25_00660"/>
<dbReference type="SUPFAM" id="SSF51735">
    <property type="entry name" value="NAD(P)-binding Rossmann-fold domains"/>
    <property type="match status" value="1"/>
</dbReference>
<dbReference type="PANTHER" id="PTHR42879:SF6">
    <property type="entry name" value="NADPH-DEPENDENT REDUCTASE BACG"/>
    <property type="match status" value="1"/>
</dbReference>
<dbReference type="InterPro" id="IPR002347">
    <property type="entry name" value="SDR_fam"/>
</dbReference>
<gene>
    <name evidence="2" type="ORF">EUU25_00660</name>
</gene>
<dbReference type="Proteomes" id="UP000428803">
    <property type="component" value="Chromosome"/>
</dbReference>
<protein>
    <submittedName>
        <fullName evidence="2">SDR family oxidoreductase</fullName>
    </submittedName>
</protein>
<dbReference type="RefSeq" id="WP_158897558.1">
    <property type="nucleotide sequence ID" value="NZ_CP035733.1"/>
</dbReference>
<dbReference type="EMBL" id="CP035733">
    <property type="protein sequence ID" value="QGY79259.1"/>
    <property type="molecule type" value="Genomic_DNA"/>
</dbReference>
<proteinExistence type="inferred from homology"/>
<keyword evidence="3" id="KW-1185">Reference proteome</keyword>
<reference evidence="3" key="1">
    <citation type="submission" date="2019-01" db="EMBL/GenBank/DDBJ databases">
        <title>Sphingorhabdus lacus sp.nov., isolated from an oligotrophic freshwater lake.</title>
        <authorList>
            <person name="Park M."/>
        </authorList>
    </citation>
    <scope>NUCLEOTIDE SEQUENCE [LARGE SCALE GENOMIC DNA]</scope>
    <source>
        <strain evidence="3">IMCC1753</strain>
    </source>
</reference>
<dbReference type="OrthoDB" id="8959163at2"/>
<evidence type="ECO:0000313" key="3">
    <source>
        <dbReference type="Proteomes" id="UP000428803"/>
    </source>
</evidence>
<accession>A0A6I6L241</accession>
<name>A0A6I6L241_9SPHN</name>
<dbReference type="PRINTS" id="PR00081">
    <property type="entry name" value="GDHRDH"/>
</dbReference>